<dbReference type="GO" id="GO:0008168">
    <property type="term" value="F:methyltransferase activity"/>
    <property type="evidence" value="ECO:0007669"/>
    <property type="project" value="UniProtKB-KW"/>
</dbReference>
<dbReference type="EMBL" id="CP139781">
    <property type="protein sequence ID" value="WRQ89405.1"/>
    <property type="molecule type" value="Genomic_DNA"/>
</dbReference>
<evidence type="ECO:0000256" key="1">
    <source>
        <dbReference type="ARBA" id="ARBA00006594"/>
    </source>
</evidence>
<keyword evidence="5" id="KW-0949">S-adenosyl-L-methionine</keyword>
<sequence length="276" mass="31271">MFEDEPKFELPKARPVIGWPGGKGRLLKHILPHVPDHLVYVEVFGGGLAVFLGKPPSDVEVINDINGDLVSFYRCCKYHLDPLLDELDLVTNSRQEMEDFLRQPGLTEIQRAARWFIRNKISFGGMGETFAVSRVRPLGSRVNRLTAIRSLNRRLDRTTIENVSWEKCLDLYDHPKGFFFLDPPYLDSGGGAYKGWSELELERFAIAVHGLQAKWMVTFQDCEQVRTAFGGKRIIPIERANGIGNNHGKTGRTYREVMILSEDAPRGRRRKGGSAS</sequence>
<evidence type="ECO:0000313" key="8">
    <source>
        <dbReference type="Proteomes" id="UP000738431"/>
    </source>
</evidence>
<comment type="similarity">
    <text evidence="1">Belongs to the N(4)/N(6)-methyltransferase family.</text>
</comment>
<organism evidence="7 8">
    <name type="scientific">Actomonas aquatica</name>
    <dbReference type="NCBI Taxonomy" id="2866162"/>
    <lineage>
        <taxon>Bacteria</taxon>
        <taxon>Pseudomonadati</taxon>
        <taxon>Verrucomicrobiota</taxon>
        <taxon>Opitutia</taxon>
        <taxon>Opitutales</taxon>
        <taxon>Opitutaceae</taxon>
        <taxon>Actomonas</taxon>
    </lineage>
</organism>
<dbReference type="PRINTS" id="PR00505">
    <property type="entry name" value="D12N6MTFRASE"/>
</dbReference>
<comment type="catalytic activity">
    <reaction evidence="6">
        <text>a 2'-deoxyadenosine in DNA + S-adenosyl-L-methionine = an N(6)-methyl-2'-deoxyadenosine in DNA + S-adenosyl-L-homocysteine + H(+)</text>
        <dbReference type="Rhea" id="RHEA:15197"/>
        <dbReference type="Rhea" id="RHEA-COMP:12418"/>
        <dbReference type="Rhea" id="RHEA-COMP:12419"/>
        <dbReference type="ChEBI" id="CHEBI:15378"/>
        <dbReference type="ChEBI" id="CHEBI:57856"/>
        <dbReference type="ChEBI" id="CHEBI:59789"/>
        <dbReference type="ChEBI" id="CHEBI:90615"/>
        <dbReference type="ChEBI" id="CHEBI:90616"/>
        <dbReference type="EC" id="2.1.1.72"/>
    </reaction>
</comment>
<dbReference type="GO" id="GO:0032259">
    <property type="term" value="P:methylation"/>
    <property type="evidence" value="ECO:0007669"/>
    <property type="project" value="UniProtKB-KW"/>
</dbReference>
<reference evidence="7 8" key="1">
    <citation type="submission" date="2021-08" db="EMBL/GenBank/DDBJ databases">
        <authorList>
            <person name="Zhang D."/>
            <person name="Zhang A."/>
            <person name="Wang L."/>
        </authorList>
    </citation>
    <scope>NUCLEOTIDE SEQUENCE [LARGE SCALE GENOMIC DNA]</scope>
    <source>
        <strain evidence="7 8">WL0086</strain>
    </source>
</reference>
<dbReference type="EC" id="2.1.1.72" evidence="2"/>
<dbReference type="RefSeq" id="WP_221029904.1">
    <property type="nucleotide sequence ID" value="NZ_CP139781.1"/>
</dbReference>
<reference evidence="7 8" key="2">
    <citation type="submission" date="2023-12" db="EMBL/GenBank/DDBJ databases">
        <title>Description of an unclassified Opitutus bacterium of Verrucomicrobiota.</title>
        <authorList>
            <person name="Zhang D.-F."/>
        </authorList>
    </citation>
    <scope>NUCLEOTIDE SEQUENCE [LARGE SCALE GENOMIC DNA]</scope>
    <source>
        <strain evidence="7 8">WL0086</strain>
    </source>
</reference>
<dbReference type="PANTHER" id="PTHR30481">
    <property type="entry name" value="DNA ADENINE METHYLASE"/>
    <property type="match status" value="1"/>
</dbReference>
<keyword evidence="3 7" id="KW-0489">Methyltransferase</keyword>
<evidence type="ECO:0000313" key="7">
    <source>
        <dbReference type="EMBL" id="WRQ89405.1"/>
    </source>
</evidence>
<dbReference type="InterPro" id="IPR012327">
    <property type="entry name" value="MeTrfase_D12"/>
</dbReference>
<gene>
    <name evidence="7" type="ORF">K1X11_008285</name>
</gene>
<evidence type="ECO:0000256" key="4">
    <source>
        <dbReference type="ARBA" id="ARBA00022679"/>
    </source>
</evidence>
<evidence type="ECO:0000256" key="2">
    <source>
        <dbReference type="ARBA" id="ARBA00011900"/>
    </source>
</evidence>
<dbReference type="Pfam" id="PF02086">
    <property type="entry name" value="MethyltransfD12"/>
    <property type="match status" value="1"/>
</dbReference>
<protein>
    <recommendedName>
        <fullName evidence="2">site-specific DNA-methyltransferase (adenine-specific)</fullName>
        <ecNumber evidence="2">2.1.1.72</ecNumber>
    </recommendedName>
</protein>
<dbReference type="SUPFAM" id="SSF53335">
    <property type="entry name" value="S-adenosyl-L-methionine-dependent methyltransferases"/>
    <property type="match status" value="1"/>
</dbReference>
<keyword evidence="4" id="KW-0808">Transferase</keyword>
<keyword evidence="8" id="KW-1185">Reference proteome</keyword>
<dbReference type="Gene3D" id="1.10.1020.10">
    <property type="entry name" value="Adenine-specific Methyltransferase, Domain 2"/>
    <property type="match status" value="1"/>
</dbReference>
<dbReference type="PANTHER" id="PTHR30481:SF4">
    <property type="entry name" value="SITE-SPECIFIC DNA-METHYLTRANSFERASE (ADENINE-SPECIFIC)"/>
    <property type="match status" value="1"/>
</dbReference>
<evidence type="ECO:0000256" key="5">
    <source>
        <dbReference type="ARBA" id="ARBA00022691"/>
    </source>
</evidence>
<dbReference type="InterPro" id="IPR029063">
    <property type="entry name" value="SAM-dependent_MTases_sf"/>
</dbReference>
<name>A0ABZ1CDF7_9BACT</name>
<dbReference type="Proteomes" id="UP000738431">
    <property type="component" value="Chromosome"/>
</dbReference>
<evidence type="ECO:0000256" key="3">
    <source>
        <dbReference type="ARBA" id="ARBA00022603"/>
    </source>
</evidence>
<evidence type="ECO:0000256" key="6">
    <source>
        <dbReference type="ARBA" id="ARBA00047942"/>
    </source>
</evidence>
<dbReference type="InterPro" id="IPR023095">
    <property type="entry name" value="Ade_MeTrfase_dom_2"/>
</dbReference>
<accession>A0ABZ1CDF7</accession>
<dbReference type="Gene3D" id="3.40.50.150">
    <property type="entry name" value="Vaccinia Virus protein VP39"/>
    <property type="match status" value="1"/>
</dbReference>
<proteinExistence type="inferred from homology"/>